<evidence type="ECO:0000256" key="5">
    <source>
        <dbReference type="ARBA" id="ARBA00022538"/>
    </source>
</evidence>
<keyword evidence="4" id="KW-1003">Cell membrane</keyword>
<evidence type="ECO:0000256" key="4">
    <source>
        <dbReference type="ARBA" id="ARBA00022475"/>
    </source>
</evidence>
<evidence type="ECO:0000256" key="9">
    <source>
        <dbReference type="ARBA" id="ARBA00022840"/>
    </source>
</evidence>
<evidence type="ECO:0000256" key="16">
    <source>
        <dbReference type="ARBA" id="ARBA00023136"/>
    </source>
</evidence>
<dbReference type="SUPFAM" id="SSF81653">
    <property type="entry name" value="Calcium ATPase, transduction domain A"/>
    <property type="match status" value="1"/>
</dbReference>
<proteinExistence type="inferred from homology"/>
<keyword evidence="17" id="KW-0739">Sodium transport</keyword>
<feature type="transmembrane region" description="Helical" evidence="23">
    <location>
        <begin position="96"/>
        <end position="115"/>
    </location>
</feature>
<dbReference type="GO" id="GO:0046872">
    <property type="term" value="F:metal ion binding"/>
    <property type="evidence" value="ECO:0007669"/>
    <property type="project" value="UniProtKB-KW"/>
</dbReference>
<evidence type="ECO:0000256" key="7">
    <source>
        <dbReference type="ARBA" id="ARBA00022723"/>
    </source>
</evidence>
<keyword evidence="9" id="KW-0067">ATP-binding</keyword>
<dbReference type="FunFam" id="3.40.1110.10:FF:000039">
    <property type="entry name" value="Sodium P-type ATPase"/>
    <property type="match status" value="1"/>
</dbReference>
<comment type="cofactor">
    <cofactor evidence="1">
        <name>Mg(2+)</name>
        <dbReference type="ChEBI" id="CHEBI:18420"/>
    </cofactor>
</comment>
<comment type="caution">
    <text evidence="25">The sequence shown here is derived from an EMBL/GenBank/DDBJ whole genome shotgun (WGS) entry which is preliminary data.</text>
</comment>
<protein>
    <recommendedName>
        <fullName evidence="19">P-type Na(+) transporter</fullName>
        <ecNumber evidence="19">7.2.2.3</ecNumber>
    </recommendedName>
</protein>
<dbReference type="Gene3D" id="3.40.50.1000">
    <property type="entry name" value="HAD superfamily/HAD-like"/>
    <property type="match status" value="1"/>
</dbReference>
<sequence>MSNAEKGLATTTTGDTAVETHWFLLSPAETANRVSTSVDDGLTANEAASRLQRDGPNELQGGGGVSWWSILVGQICNAMVLVLVACFAVSFGIQSWIEGGVIAAVIVINVVVGFIQEYGSAKTMDSLRSLASPNAHVIRDSKIATIPSPQVVVGDIVEVKTGDTIPADMRLIETINFETDEALLTGESLPVAKDSGASWAEEAKEGSFDPRDVGVGDRISMAYSSSTVTKGRARGIVIATGMQTAIGAIAESLRGGDSKVRKVRRNDDGHAPWHRYPAAWGLTTLDIIGQFLGVTTGTPLQRTLSWLAIGLFLIGCVFALFVFAANDFRSPNEVILYAIATALSMIPASLVVVLTITLAGGTKAMAQRNVIVRKLDSLEALGAVTDICSDKTGTLTQGKMVVRAAWIPSRGTVYVGESNEPFNPTLAKLRFSTTSPLEAARKADENKITTDKEKERDAKVAKAAHGEELAPDDLVKRGGDPMTTLLNIASLCNVAKVFFKEGEGWSARGDPTECAIQTFAHRFGWGRERWTEGDSPTWTQIAEYPFDSDLKRMSVIYEREGKQSILMKGAVERILDACTHVQLEDGPAPLDEQMQEKILANVEALAEEGLRVLGFASKLWNGASSSSGGNPERAAVEQDLVLYGLQGLYDPPRPETKASVKECHQAGVQVHMLTGDHAATARAIALQVGILPRNIHMMSKETTDAMVMTAAQFDKLSDDQVDKLPILPLVVARCAPHTKVRMVEALHRRKAFVAMTGDGVNDSPSLKRSDIGIGMGTGSDVAKDASDLVLADDNFASILAAVEEGRRAFANIQKFVLHLLAGNVMQALVLLIGLAFKDEDNLSVFPLTPVEILWVIMITSSFPAMGLGAEKAEPDIMLRKPHNLKTGVFAPEILFDLLAYGLIGAGVDLGCFAVIVYGFGNGDLGLDSNKSINGDPGSRLVFRARSATFITMILCLLWLAFEVMDLRRSFFRMDRPGSERYPYTQAFHDIWANQFLFWSVVLGAAVTPALIYIPGLNEVVFGHTSISWEWAVAFIAFFIFALGVEAWKYAKRVYYRRRHAKHPEEDDGMTGVFAAWKTTAVTSDERVV</sequence>
<feature type="transmembrane region" description="Helical" evidence="23">
    <location>
        <begin position="995"/>
        <end position="1015"/>
    </location>
</feature>
<evidence type="ECO:0000256" key="10">
    <source>
        <dbReference type="ARBA" id="ARBA00022842"/>
    </source>
</evidence>
<dbReference type="InterPro" id="IPR023214">
    <property type="entry name" value="HAD_sf"/>
</dbReference>
<dbReference type="Pfam" id="PF00690">
    <property type="entry name" value="Cation_ATPase_N"/>
    <property type="match status" value="1"/>
</dbReference>
<keyword evidence="11" id="KW-0630">Potassium</keyword>
<dbReference type="InterPro" id="IPR004014">
    <property type="entry name" value="ATPase_P-typ_cation-transptr_N"/>
</dbReference>
<feature type="transmembrane region" description="Helical" evidence="23">
    <location>
        <begin position="815"/>
        <end position="836"/>
    </location>
</feature>
<keyword evidence="13 23" id="KW-1133">Transmembrane helix</keyword>
<evidence type="ECO:0000256" key="11">
    <source>
        <dbReference type="ARBA" id="ARBA00022958"/>
    </source>
</evidence>
<feature type="transmembrane region" description="Helical" evidence="23">
    <location>
        <begin position="67"/>
        <end position="90"/>
    </location>
</feature>
<dbReference type="SFLD" id="SFLDF00027">
    <property type="entry name" value="p-type_atpase"/>
    <property type="match status" value="1"/>
</dbReference>
<organism evidence="25 26">
    <name type="scientific">Rhodotorula taiwanensis</name>
    <dbReference type="NCBI Taxonomy" id="741276"/>
    <lineage>
        <taxon>Eukaryota</taxon>
        <taxon>Fungi</taxon>
        <taxon>Dikarya</taxon>
        <taxon>Basidiomycota</taxon>
        <taxon>Pucciniomycotina</taxon>
        <taxon>Microbotryomycetes</taxon>
        <taxon>Sporidiobolales</taxon>
        <taxon>Sporidiobolaceae</taxon>
        <taxon>Rhodotorula</taxon>
    </lineage>
</organism>
<evidence type="ECO:0000256" key="3">
    <source>
        <dbReference type="ARBA" id="ARBA00022448"/>
    </source>
</evidence>
<dbReference type="SUPFAM" id="SSF56784">
    <property type="entry name" value="HAD-like"/>
    <property type="match status" value="1"/>
</dbReference>
<evidence type="ECO:0000313" key="25">
    <source>
        <dbReference type="EMBL" id="POY70319.1"/>
    </source>
</evidence>
<dbReference type="GO" id="GO:0016887">
    <property type="term" value="F:ATP hydrolysis activity"/>
    <property type="evidence" value="ECO:0007669"/>
    <property type="project" value="InterPro"/>
</dbReference>
<dbReference type="SFLD" id="SFLDS00003">
    <property type="entry name" value="Haloacid_Dehalogenase"/>
    <property type="match status" value="1"/>
</dbReference>
<dbReference type="OrthoDB" id="3352408at2759"/>
<dbReference type="SUPFAM" id="SSF81665">
    <property type="entry name" value="Calcium ATPase, transmembrane domain M"/>
    <property type="match status" value="1"/>
</dbReference>
<keyword evidence="3" id="KW-0813">Transport</keyword>
<evidence type="ECO:0000256" key="1">
    <source>
        <dbReference type="ARBA" id="ARBA00001946"/>
    </source>
</evidence>
<dbReference type="InterPro" id="IPR006068">
    <property type="entry name" value="ATPase_P-typ_cation-transptr_C"/>
</dbReference>
<dbReference type="Gene3D" id="1.20.1110.10">
    <property type="entry name" value="Calcium-transporting ATPase, transmembrane domain"/>
    <property type="match status" value="2"/>
</dbReference>
<dbReference type="InterPro" id="IPR023299">
    <property type="entry name" value="ATPase_P-typ_cyto_dom_N"/>
</dbReference>
<dbReference type="SMART" id="SM00831">
    <property type="entry name" value="Cation_ATPase_N"/>
    <property type="match status" value="1"/>
</dbReference>
<dbReference type="InterPro" id="IPR008250">
    <property type="entry name" value="ATPase_P-typ_transduc_dom_A_sf"/>
</dbReference>
<dbReference type="InterPro" id="IPR023298">
    <property type="entry name" value="ATPase_P-typ_TM_dom_sf"/>
</dbReference>
<dbReference type="GO" id="GO:0008554">
    <property type="term" value="F:P-type sodium transporter activity"/>
    <property type="evidence" value="ECO:0007669"/>
    <property type="project" value="UniProtKB-EC"/>
</dbReference>
<keyword evidence="7" id="KW-0479">Metal-binding</keyword>
<dbReference type="Gene3D" id="3.40.1110.10">
    <property type="entry name" value="Calcium-transporting ATPase, cytoplasmic domain N"/>
    <property type="match status" value="1"/>
</dbReference>
<keyword evidence="10" id="KW-0460">Magnesium</keyword>
<evidence type="ECO:0000256" key="14">
    <source>
        <dbReference type="ARBA" id="ARBA00023053"/>
    </source>
</evidence>
<evidence type="ECO:0000256" key="18">
    <source>
        <dbReference type="ARBA" id="ARBA00035017"/>
    </source>
</evidence>
<dbReference type="PRINTS" id="PR00119">
    <property type="entry name" value="CATATPASE"/>
</dbReference>
<dbReference type="GO" id="GO:0005524">
    <property type="term" value="F:ATP binding"/>
    <property type="evidence" value="ECO:0007669"/>
    <property type="project" value="UniProtKB-KW"/>
</dbReference>
<dbReference type="PROSITE" id="PS00154">
    <property type="entry name" value="ATPASE_E1_E2"/>
    <property type="match status" value="1"/>
</dbReference>
<keyword evidence="8" id="KW-0547">Nucleotide-binding</keyword>
<dbReference type="Pfam" id="PF00689">
    <property type="entry name" value="Cation_ATPase_C"/>
    <property type="match status" value="1"/>
</dbReference>
<evidence type="ECO:0000256" key="20">
    <source>
        <dbReference type="ARBA" id="ARBA00048599"/>
    </source>
</evidence>
<reference evidence="25 26" key="1">
    <citation type="journal article" date="2018" name="Front. Microbiol.">
        <title>Prospects for Fungal Bioremediation of Acidic Radioactive Waste Sites: Characterization and Genome Sequence of Rhodotorula taiwanensis MD1149.</title>
        <authorList>
            <person name="Tkavc R."/>
            <person name="Matrosova V.Y."/>
            <person name="Grichenko O.E."/>
            <person name="Gostincar C."/>
            <person name="Volpe R.P."/>
            <person name="Klimenkova P."/>
            <person name="Gaidamakova E.K."/>
            <person name="Zhou C.E."/>
            <person name="Stewart B.J."/>
            <person name="Lyman M.G."/>
            <person name="Malfatti S.A."/>
            <person name="Rubinfeld B."/>
            <person name="Courtot M."/>
            <person name="Singh J."/>
            <person name="Dalgard C.L."/>
            <person name="Hamilton T."/>
            <person name="Frey K.G."/>
            <person name="Gunde-Cimerman N."/>
            <person name="Dugan L."/>
            <person name="Daly M.J."/>
        </authorList>
    </citation>
    <scope>NUCLEOTIDE SEQUENCE [LARGE SCALE GENOMIC DNA]</scope>
    <source>
        <strain evidence="25 26">MD1149</strain>
    </source>
</reference>
<dbReference type="EC" id="7.2.2.3" evidence="19"/>
<dbReference type="SFLD" id="SFLDG00002">
    <property type="entry name" value="C1.7:_P-type_atpase_like"/>
    <property type="match status" value="1"/>
</dbReference>
<evidence type="ECO:0000256" key="6">
    <source>
        <dbReference type="ARBA" id="ARBA00022692"/>
    </source>
</evidence>
<keyword evidence="15" id="KW-0406">Ion transport</keyword>
<keyword evidence="16 23" id="KW-0472">Membrane</keyword>
<dbReference type="Proteomes" id="UP000237144">
    <property type="component" value="Unassembled WGS sequence"/>
</dbReference>
<dbReference type="Pfam" id="PF00122">
    <property type="entry name" value="E1-E2_ATPase"/>
    <property type="match status" value="1"/>
</dbReference>
<dbReference type="FunFam" id="1.20.1110.10:FF:000020">
    <property type="entry name" value="Sodium ion P-type ATPase"/>
    <property type="match status" value="1"/>
</dbReference>
<comment type="subcellular location">
    <subcellularLocation>
        <location evidence="2">Cell membrane</location>
        <topology evidence="2">Multi-pass membrane protein</topology>
    </subcellularLocation>
</comment>
<feature type="domain" description="Cation-transporting P-type ATPase N-terminal" evidence="24">
    <location>
        <begin position="21"/>
        <end position="95"/>
    </location>
</feature>
<comment type="catalytic activity">
    <reaction evidence="20">
        <text>K(+)(in) + ATP + H2O = K(+)(out) + ADP + phosphate + H(+)</text>
        <dbReference type="Rhea" id="RHEA:75815"/>
        <dbReference type="ChEBI" id="CHEBI:15377"/>
        <dbReference type="ChEBI" id="CHEBI:15378"/>
        <dbReference type="ChEBI" id="CHEBI:29103"/>
        <dbReference type="ChEBI" id="CHEBI:30616"/>
        <dbReference type="ChEBI" id="CHEBI:43474"/>
        <dbReference type="ChEBI" id="CHEBI:456216"/>
    </reaction>
</comment>
<comment type="similarity">
    <text evidence="18">Belongs to the cation transport ATPase (P-type) (TC 3.A.3) family. Type IID subfamily.</text>
</comment>
<evidence type="ECO:0000256" key="17">
    <source>
        <dbReference type="ARBA" id="ARBA00023201"/>
    </source>
</evidence>
<dbReference type="GO" id="GO:0006813">
    <property type="term" value="P:potassium ion transport"/>
    <property type="evidence" value="ECO:0007669"/>
    <property type="project" value="UniProtKB-KW"/>
</dbReference>
<dbReference type="InterPro" id="IPR006414">
    <property type="entry name" value="P-type_ATPase_IID"/>
</dbReference>
<evidence type="ECO:0000259" key="24">
    <source>
        <dbReference type="SMART" id="SM00831"/>
    </source>
</evidence>
<dbReference type="InterPro" id="IPR018303">
    <property type="entry name" value="ATPase_P-typ_P_site"/>
</dbReference>
<dbReference type="EMBL" id="PJQD01000122">
    <property type="protein sequence ID" value="POY70319.1"/>
    <property type="molecule type" value="Genomic_DNA"/>
</dbReference>
<dbReference type="InterPro" id="IPR001757">
    <property type="entry name" value="P_typ_ATPase"/>
</dbReference>
<feature type="transmembrane region" description="Helical" evidence="23">
    <location>
        <begin position="940"/>
        <end position="961"/>
    </location>
</feature>
<feature type="transmembrane region" description="Helical" evidence="23">
    <location>
        <begin position="1027"/>
        <end position="1047"/>
    </location>
</feature>
<dbReference type="InterPro" id="IPR059000">
    <property type="entry name" value="ATPase_P-type_domA"/>
</dbReference>
<evidence type="ECO:0000256" key="23">
    <source>
        <dbReference type="SAM" id="Phobius"/>
    </source>
</evidence>
<dbReference type="AlphaFoldDB" id="A0A2S5B0L7"/>
<dbReference type="FunFam" id="1.20.1110.10:FF:000015">
    <property type="entry name" value="Sodium ion P-type ATPase"/>
    <property type="match status" value="1"/>
</dbReference>
<evidence type="ECO:0000256" key="15">
    <source>
        <dbReference type="ARBA" id="ARBA00023065"/>
    </source>
</evidence>
<dbReference type="Pfam" id="PF13246">
    <property type="entry name" value="Cation_ATPase"/>
    <property type="match status" value="1"/>
</dbReference>
<feature type="transmembrane region" description="Helical" evidence="23">
    <location>
        <begin position="335"/>
        <end position="359"/>
    </location>
</feature>
<dbReference type="InterPro" id="IPR044492">
    <property type="entry name" value="P_typ_ATPase_HD_dom"/>
</dbReference>
<feature type="transmembrane region" description="Helical" evidence="23">
    <location>
        <begin position="852"/>
        <end position="872"/>
    </location>
</feature>
<evidence type="ECO:0000256" key="12">
    <source>
        <dbReference type="ARBA" id="ARBA00022967"/>
    </source>
</evidence>
<keyword evidence="5" id="KW-0633">Potassium transport</keyword>
<evidence type="ECO:0000256" key="21">
    <source>
        <dbReference type="ARBA" id="ARBA00049499"/>
    </source>
</evidence>
<evidence type="ECO:0000256" key="19">
    <source>
        <dbReference type="ARBA" id="ARBA00035029"/>
    </source>
</evidence>
<evidence type="ECO:0000256" key="2">
    <source>
        <dbReference type="ARBA" id="ARBA00004651"/>
    </source>
</evidence>
<keyword evidence="14" id="KW-0915">Sodium</keyword>
<keyword evidence="26" id="KW-1185">Reference proteome</keyword>
<dbReference type="SUPFAM" id="SSF81660">
    <property type="entry name" value="Metal cation-transporting ATPase, ATP-binding domain N"/>
    <property type="match status" value="1"/>
</dbReference>
<gene>
    <name evidence="25" type="ORF">BMF94_6599</name>
</gene>
<dbReference type="Gene3D" id="2.70.150.10">
    <property type="entry name" value="Calcium-transporting ATPase, cytoplasmic transduction domain A"/>
    <property type="match status" value="1"/>
</dbReference>
<feature type="transmembrane region" description="Helical" evidence="23">
    <location>
        <begin position="893"/>
        <end position="920"/>
    </location>
</feature>
<dbReference type="NCBIfam" id="TIGR01523">
    <property type="entry name" value="ATPase-IID_K-Na"/>
    <property type="match status" value="1"/>
</dbReference>
<evidence type="ECO:0000256" key="13">
    <source>
        <dbReference type="ARBA" id="ARBA00022989"/>
    </source>
</evidence>
<dbReference type="NCBIfam" id="TIGR01494">
    <property type="entry name" value="ATPase_P-type"/>
    <property type="match status" value="3"/>
</dbReference>
<dbReference type="FunFam" id="3.40.50.1000:FF:000047">
    <property type="entry name" value="Sodium P-type ATPase"/>
    <property type="match status" value="1"/>
</dbReference>
<dbReference type="GO" id="GO:0005886">
    <property type="term" value="C:plasma membrane"/>
    <property type="evidence" value="ECO:0007669"/>
    <property type="project" value="UniProtKB-SubCell"/>
</dbReference>
<dbReference type="PANTHER" id="PTHR42861">
    <property type="entry name" value="CALCIUM-TRANSPORTING ATPASE"/>
    <property type="match status" value="1"/>
</dbReference>
<keyword evidence="12" id="KW-1278">Translocase</keyword>
<accession>A0A2S5B0L7</accession>
<name>A0A2S5B0L7_9BASI</name>
<keyword evidence="6 23" id="KW-0812">Transmembrane</keyword>
<evidence type="ECO:0000256" key="8">
    <source>
        <dbReference type="ARBA" id="ARBA00022741"/>
    </source>
</evidence>
<evidence type="ECO:0000313" key="26">
    <source>
        <dbReference type="Proteomes" id="UP000237144"/>
    </source>
</evidence>
<dbReference type="STRING" id="741276.A0A2S5B0L7"/>
<feature type="region of interest" description="Disordered" evidence="22">
    <location>
        <begin position="446"/>
        <end position="465"/>
    </location>
</feature>
<dbReference type="InterPro" id="IPR036412">
    <property type="entry name" value="HAD-like_sf"/>
</dbReference>
<comment type="catalytic activity">
    <reaction evidence="21">
        <text>Na(+)(in) + ATP + H2O = Na(+)(out) + ADP + phosphate + H(+)</text>
        <dbReference type="Rhea" id="RHEA:14633"/>
        <dbReference type="ChEBI" id="CHEBI:15377"/>
        <dbReference type="ChEBI" id="CHEBI:15378"/>
        <dbReference type="ChEBI" id="CHEBI:29101"/>
        <dbReference type="ChEBI" id="CHEBI:30616"/>
        <dbReference type="ChEBI" id="CHEBI:43474"/>
        <dbReference type="ChEBI" id="CHEBI:456216"/>
        <dbReference type="EC" id="7.2.2.3"/>
    </reaction>
    <physiologicalReaction direction="left-to-right" evidence="21">
        <dbReference type="Rhea" id="RHEA:14634"/>
    </physiologicalReaction>
</comment>
<feature type="transmembrane region" description="Helical" evidence="23">
    <location>
        <begin position="304"/>
        <end position="323"/>
    </location>
</feature>
<evidence type="ECO:0000256" key="22">
    <source>
        <dbReference type="SAM" id="MobiDB-lite"/>
    </source>
</evidence>